<evidence type="ECO:0000313" key="5">
    <source>
        <dbReference type="EMBL" id="SDZ80431.1"/>
    </source>
</evidence>
<feature type="domain" description="HTH hxlR-type" evidence="4">
    <location>
        <begin position="1"/>
        <end position="113"/>
    </location>
</feature>
<dbReference type="Gene3D" id="1.10.10.10">
    <property type="entry name" value="Winged helix-like DNA-binding domain superfamily/Winged helix DNA-binding domain"/>
    <property type="match status" value="1"/>
</dbReference>
<dbReference type="Pfam" id="PF01638">
    <property type="entry name" value="HxlR"/>
    <property type="match status" value="1"/>
</dbReference>
<proteinExistence type="predicted"/>
<dbReference type="RefSeq" id="WP_217631488.1">
    <property type="nucleotide sequence ID" value="NZ_FNRA01000001.1"/>
</dbReference>
<evidence type="ECO:0000256" key="1">
    <source>
        <dbReference type="ARBA" id="ARBA00023015"/>
    </source>
</evidence>
<protein>
    <submittedName>
        <fullName evidence="5">Transcriptional regulator, HxlR family</fullName>
    </submittedName>
</protein>
<evidence type="ECO:0000259" key="4">
    <source>
        <dbReference type="PROSITE" id="PS51118"/>
    </source>
</evidence>
<dbReference type="AlphaFoldDB" id="A0A1H3W0I7"/>
<dbReference type="InterPro" id="IPR002577">
    <property type="entry name" value="HTH_HxlR"/>
</dbReference>
<evidence type="ECO:0000313" key="6">
    <source>
        <dbReference type="Proteomes" id="UP000198850"/>
    </source>
</evidence>
<dbReference type="EMBL" id="FNRA01000001">
    <property type="protein sequence ID" value="SDZ80431.1"/>
    <property type="molecule type" value="Genomic_DNA"/>
</dbReference>
<dbReference type="PANTHER" id="PTHR33204">
    <property type="entry name" value="TRANSCRIPTIONAL REGULATOR, MARR FAMILY"/>
    <property type="match status" value="1"/>
</dbReference>
<accession>A0A1H3W0I7</accession>
<keyword evidence="1" id="KW-0805">Transcription regulation</keyword>
<gene>
    <name evidence="5" type="ORF">SAMN05443550_10138</name>
</gene>
<reference evidence="5 6" key="1">
    <citation type="submission" date="2016-10" db="EMBL/GenBank/DDBJ databases">
        <authorList>
            <person name="de Groot N.N."/>
        </authorList>
    </citation>
    <scope>NUCLEOTIDE SEQUENCE [LARGE SCALE GENOMIC DNA]</scope>
    <source>
        <strain evidence="5 6">DSM 19033</strain>
    </source>
</reference>
<keyword evidence="2" id="KW-0238">DNA-binding</keyword>
<dbReference type="PROSITE" id="PS51118">
    <property type="entry name" value="HTH_HXLR"/>
    <property type="match status" value="1"/>
</dbReference>
<keyword evidence="6" id="KW-1185">Reference proteome</keyword>
<dbReference type="InterPro" id="IPR036388">
    <property type="entry name" value="WH-like_DNA-bd_sf"/>
</dbReference>
<evidence type="ECO:0000256" key="3">
    <source>
        <dbReference type="ARBA" id="ARBA00023163"/>
    </source>
</evidence>
<dbReference type="GO" id="GO:0003677">
    <property type="term" value="F:DNA binding"/>
    <property type="evidence" value="ECO:0007669"/>
    <property type="project" value="UniProtKB-KW"/>
</dbReference>
<dbReference type="InterPro" id="IPR036390">
    <property type="entry name" value="WH_DNA-bd_sf"/>
</dbReference>
<dbReference type="STRING" id="425514.SAMN05443550_10138"/>
<evidence type="ECO:0000256" key="2">
    <source>
        <dbReference type="ARBA" id="ARBA00023125"/>
    </source>
</evidence>
<dbReference type="SUPFAM" id="SSF46785">
    <property type="entry name" value="Winged helix' DNA-binding domain"/>
    <property type="match status" value="1"/>
</dbReference>
<name>A0A1H3W0I7_9SPHI</name>
<dbReference type="Proteomes" id="UP000198850">
    <property type="component" value="Unassembled WGS sequence"/>
</dbReference>
<organism evidence="5 6">
    <name type="scientific">Pedobacter hartonius</name>
    <dbReference type="NCBI Taxonomy" id="425514"/>
    <lineage>
        <taxon>Bacteria</taxon>
        <taxon>Pseudomonadati</taxon>
        <taxon>Bacteroidota</taxon>
        <taxon>Sphingobacteriia</taxon>
        <taxon>Sphingobacteriales</taxon>
        <taxon>Sphingobacteriaceae</taxon>
        <taxon>Pedobacter</taxon>
    </lineage>
</organism>
<keyword evidence="3" id="KW-0804">Transcription</keyword>
<sequence length="116" mass="13473">MNTRHTLLIRHGLCCRRFVPGLPNRTVPGLFHIIAVSFGSKRFKELAREIPGITDKTLSKELKDLEMNQLVSRTVINSFPTRVEYQITDYGRTLKNLMIELRSWGRAHRVKILNQN</sequence>